<gene>
    <name evidence="6" type="ORF">PCAR00345_LOCUS1198</name>
</gene>
<reference evidence="6" key="1">
    <citation type="submission" date="2021-01" db="EMBL/GenBank/DDBJ databases">
        <authorList>
            <person name="Corre E."/>
            <person name="Pelletier E."/>
            <person name="Niang G."/>
            <person name="Scheremetjew M."/>
            <person name="Finn R."/>
            <person name="Kale V."/>
            <person name="Holt S."/>
            <person name="Cochrane G."/>
            <person name="Meng A."/>
            <person name="Brown T."/>
            <person name="Cohen L."/>
        </authorList>
    </citation>
    <scope>NUCLEOTIDE SEQUENCE</scope>
    <source>
        <strain evidence="6">CCMP645</strain>
    </source>
</reference>
<dbReference type="Pfam" id="PF00595">
    <property type="entry name" value="PDZ"/>
    <property type="match status" value="1"/>
</dbReference>
<evidence type="ECO:0000256" key="3">
    <source>
        <dbReference type="ARBA" id="ARBA00022927"/>
    </source>
</evidence>
<evidence type="ECO:0000313" key="6">
    <source>
        <dbReference type="EMBL" id="CAE0748616.1"/>
    </source>
</evidence>
<evidence type="ECO:0000256" key="2">
    <source>
        <dbReference type="ARBA" id="ARBA00022658"/>
    </source>
</evidence>
<evidence type="ECO:0000259" key="5">
    <source>
        <dbReference type="PROSITE" id="PS50106"/>
    </source>
</evidence>
<dbReference type="CDD" id="cd00136">
    <property type="entry name" value="PDZ_canonical"/>
    <property type="match status" value="1"/>
</dbReference>
<dbReference type="InterPro" id="IPR011323">
    <property type="entry name" value="Mss4/transl-control_tumour"/>
</dbReference>
<protein>
    <recommendedName>
        <fullName evidence="5">PDZ domain-containing protein</fullName>
    </recommendedName>
</protein>
<dbReference type="GO" id="GO:0015031">
    <property type="term" value="P:protein transport"/>
    <property type="evidence" value="ECO:0007669"/>
    <property type="project" value="UniProtKB-KW"/>
</dbReference>
<name>A0A7S4AZY1_CHRCT</name>
<keyword evidence="2" id="KW-0344">Guanine-nucleotide releasing factor</keyword>
<dbReference type="Gene3D" id="2.30.42.10">
    <property type="match status" value="1"/>
</dbReference>
<dbReference type="InterPro" id="IPR011057">
    <property type="entry name" value="Mss4-like_sf"/>
</dbReference>
<dbReference type="InterPro" id="IPR036034">
    <property type="entry name" value="PDZ_sf"/>
</dbReference>
<sequence>MSEANVRPPLGGREADEDGINKGILRCPRCSSRLLCQQGRLKDAELRALWVPSKESGNSADAESVAGDAQGSGDAIRESNDTKGEIQSTVVAHGSEALDQAGSAPDNANAAIRWSERPCDWWWVVEDVNDMDNVGLSAVVEAPPGLLQLVMCCECLYGPFGYQMQGDPQLWLCCDLLHQQDASLANDEDDFRAPSGIDMAMLQQMLASGMATTQFKVTFEHSRLGMMLSDNAAGDGVEVIAFTTSGDGMVGAAEASGKICIGDKLTRINGRSTRGMDYAAVLDAVIAAPRPLIIHFERKGHGPPEQGASVNQEVLRVEHQEWKGAQSAEVAK</sequence>
<keyword evidence="3" id="KW-0653">Protein transport</keyword>
<feature type="region of interest" description="Disordered" evidence="4">
    <location>
        <begin position="56"/>
        <end position="81"/>
    </location>
</feature>
<evidence type="ECO:0000256" key="1">
    <source>
        <dbReference type="ARBA" id="ARBA00022448"/>
    </source>
</evidence>
<accession>A0A7S4AZY1</accession>
<dbReference type="PROSITE" id="PS50106">
    <property type="entry name" value="PDZ"/>
    <property type="match status" value="1"/>
</dbReference>
<dbReference type="SUPFAM" id="SSF51316">
    <property type="entry name" value="Mss4-like"/>
    <property type="match status" value="1"/>
</dbReference>
<dbReference type="Pfam" id="PF04421">
    <property type="entry name" value="Mss4"/>
    <property type="match status" value="1"/>
</dbReference>
<feature type="domain" description="PDZ" evidence="5">
    <location>
        <begin position="212"/>
        <end position="300"/>
    </location>
</feature>
<dbReference type="GO" id="GO:0005085">
    <property type="term" value="F:guanyl-nucleotide exchange factor activity"/>
    <property type="evidence" value="ECO:0007669"/>
    <property type="project" value="UniProtKB-KW"/>
</dbReference>
<evidence type="ECO:0000256" key="4">
    <source>
        <dbReference type="SAM" id="MobiDB-lite"/>
    </source>
</evidence>
<dbReference type="PROSITE" id="PS51796">
    <property type="entry name" value="MSS4"/>
    <property type="match status" value="1"/>
</dbReference>
<dbReference type="InterPro" id="IPR007515">
    <property type="entry name" value="Mss4"/>
</dbReference>
<dbReference type="SMART" id="SM00228">
    <property type="entry name" value="PDZ"/>
    <property type="match status" value="1"/>
</dbReference>
<dbReference type="Gene3D" id="2.170.150.10">
    <property type="entry name" value="Metal Binding Protein, Guanine Nucleotide Exchange Factor, Chain A"/>
    <property type="match status" value="1"/>
</dbReference>
<organism evidence="6">
    <name type="scientific">Chrysotila carterae</name>
    <name type="common">Marine alga</name>
    <name type="synonym">Syracosphaera carterae</name>
    <dbReference type="NCBI Taxonomy" id="13221"/>
    <lineage>
        <taxon>Eukaryota</taxon>
        <taxon>Haptista</taxon>
        <taxon>Haptophyta</taxon>
        <taxon>Prymnesiophyceae</taxon>
        <taxon>Isochrysidales</taxon>
        <taxon>Isochrysidaceae</taxon>
        <taxon>Chrysotila</taxon>
    </lineage>
</organism>
<dbReference type="AlphaFoldDB" id="A0A7S4AZY1"/>
<feature type="region of interest" description="Disordered" evidence="4">
    <location>
        <begin position="1"/>
        <end position="20"/>
    </location>
</feature>
<dbReference type="EMBL" id="HBIZ01002192">
    <property type="protein sequence ID" value="CAE0748616.1"/>
    <property type="molecule type" value="Transcribed_RNA"/>
</dbReference>
<dbReference type="GO" id="GO:0007264">
    <property type="term" value="P:small GTPase-mediated signal transduction"/>
    <property type="evidence" value="ECO:0007669"/>
    <property type="project" value="InterPro"/>
</dbReference>
<keyword evidence="1" id="KW-0813">Transport</keyword>
<dbReference type="InterPro" id="IPR001478">
    <property type="entry name" value="PDZ"/>
</dbReference>
<proteinExistence type="predicted"/>
<dbReference type="SUPFAM" id="SSF50156">
    <property type="entry name" value="PDZ domain-like"/>
    <property type="match status" value="1"/>
</dbReference>